<protein>
    <submittedName>
        <fullName evidence="1">Uncharacterized protein</fullName>
    </submittedName>
</protein>
<dbReference type="STRING" id="890420.SAMN05216226_10421"/>
<evidence type="ECO:0000313" key="2">
    <source>
        <dbReference type="Proteomes" id="UP000198856"/>
    </source>
</evidence>
<reference evidence="1 2" key="1">
    <citation type="submission" date="2016-10" db="EMBL/GenBank/DDBJ databases">
        <authorList>
            <person name="de Groot N.N."/>
        </authorList>
    </citation>
    <scope>NUCLEOTIDE SEQUENCE [LARGE SCALE GENOMIC DNA]</scope>
    <source>
        <strain evidence="1 2">IBRC-M10015</strain>
    </source>
</reference>
<dbReference type="AlphaFoldDB" id="A0A1G8U363"/>
<keyword evidence="2" id="KW-1185">Reference proteome</keyword>
<evidence type="ECO:0000313" key="1">
    <source>
        <dbReference type="EMBL" id="SDJ48169.1"/>
    </source>
</evidence>
<name>A0A1G8U363_9EURY</name>
<dbReference type="InterPro" id="IPR058716">
    <property type="entry name" value="WNWW_dom-containing"/>
</dbReference>
<sequence length="95" mass="11014">MDRTRLVDELEAEFGGTERTHRAVSRQARDLADSGRLEADMDLTLTVEAVISHLDDAPDDHSLVERWNWWIGSLELSFGDYQRFRVRPDLEETPE</sequence>
<gene>
    <name evidence="1" type="ORF">SAMN05216226_10421</name>
</gene>
<dbReference type="EMBL" id="FNFC01000004">
    <property type="protein sequence ID" value="SDJ48169.1"/>
    <property type="molecule type" value="Genomic_DNA"/>
</dbReference>
<dbReference type="Proteomes" id="UP000198856">
    <property type="component" value="Unassembled WGS sequence"/>
</dbReference>
<accession>A0A1G8U363</accession>
<organism evidence="1 2">
    <name type="scientific">Halovenus aranensis</name>
    <dbReference type="NCBI Taxonomy" id="890420"/>
    <lineage>
        <taxon>Archaea</taxon>
        <taxon>Methanobacteriati</taxon>
        <taxon>Methanobacteriota</taxon>
        <taxon>Stenosarchaea group</taxon>
        <taxon>Halobacteria</taxon>
        <taxon>Halobacteriales</taxon>
        <taxon>Haloarculaceae</taxon>
        <taxon>Halovenus</taxon>
    </lineage>
</organism>
<dbReference type="RefSeq" id="WP_092700041.1">
    <property type="nucleotide sequence ID" value="NZ_FNFC01000004.1"/>
</dbReference>
<dbReference type="Pfam" id="PF26484">
    <property type="entry name" value="WNWW"/>
    <property type="match status" value="1"/>
</dbReference>
<proteinExistence type="predicted"/>